<organism evidence="1 2">
    <name type="scientific">Adhaeribacter terrigena</name>
    <dbReference type="NCBI Taxonomy" id="2793070"/>
    <lineage>
        <taxon>Bacteria</taxon>
        <taxon>Pseudomonadati</taxon>
        <taxon>Bacteroidota</taxon>
        <taxon>Cytophagia</taxon>
        <taxon>Cytophagales</taxon>
        <taxon>Hymenobacteraceae</taxon>
        <taxon>Adhaeribacter</taxon>
    </lineage>
</organism>
<dbReference type="Proteomes" id="UP000644147">
    <property type="component" value="Unassembled WGS sequence"/>
</dbReference>
<proteinExistence type="predicted"/>
<keyword evidence="2" id="KW-1185">Reference proteome</keyword>
<dbReference type="RefSeq" id="WP_200505703.1">
    <property type="nucleotide sequence ID" value="NZ_JAEHFX010000003.1"/>
</dbReference>
<name>A0ABS1C0N3_9BACT</name>
<accession>A0ABS1C0N3</accession>
<sequence length="477" mass="54686">MLLLSFPAAATSEFTKPVQQAYQEIIKLRVASGKQLLQAELQKDHDNACALLVANYADFLTVLVSQNEKVYKSLRAQQEKRLDLLAALKEKTPYKRYAQAEIRLQLAMCEVFFADEVQAAWHVRSAFLLLKENQKLYPDFIPNRKSLGLLQVIIGSVPDSYQWVFNILGMRGDIKSGLVNLSSAARMPNLFQTEASIYLQFAQDWMNRKDNSGPRFMNKLAAENPDNLLFTYLAMSMLKKNKNCDASLAIFQKRPTDSRYLEFPYLHHMAADMFLYKGDYARSLRENQYFLEHYQGKHYRKDANFKLYLASLLSDDPLTAQLYYSRINNTGAAVVEEDKYAQKFVENKEAINKHLVKARLHADGGYYQKALIALQHFQPASRLTQKEKTELFYRKARIFQGLGKDDSAVVYYQKTIETAGNMASYFAPNAALQLGYLAAERNDKTTARKYFKKALAYPKHEYKNSIDSKAKIGLSTL</sequence>
<protein>
    <submittedName>
        <fullName evidence="1">DUF3808 domain-containing protein</fullName>
    </submittedName>
</protein>
<gene>
    <name evidence="1" type="ORF">I5M27_08150</name>
</gene>
<dbReference type="SUPFAM" id="SSF48452">
    <property type="entry name" value="TPR-like"/>
    <property type="match status" value="1"/>
</dbReference>
<reference evidence="1 2" key="1">
    <citation type="submission" date="2020-12" db="EMBL/GenBank/DDBJ databases">
        <title>Bacterial novel species Adhaeribacter sp. BT258 isolated from soil.</title>
        <authorList>
            <person name="Jung H.-Y."/>
        </authorList>
    </citation>
    <scope>NUCLEOTIDE SEQUENCE [LARGE SCALE GENOMIC DNA]</scope>
    <source>
        <strain evidence="1 2">BT258</strain>
    </source>
</reference>
<dbReference type="SMART" id="SM00028">
    <property type="entry name" value="TPR"/>
    <property type="match status" value="2"/>
</dbReference>
<evidence type="ECO:0000313" key="1">
    <source>
        <dbReference type="EMBL" id="MBK0402956.1"/>
    </source>
</evidence>
<dbReference type="InterPro" id="IPR011990">
    <property type="entry name" value="TPR-like_helical_dom_sf"/>
</dbReference>
<dbReference type="InterPro" id="IPR019734">
    <property type="entry name" value="TPR_rpt"/>
</dbReference>
<comment type="caution">
    <text evidence="1">The sequence shown here is derived from an EMBL/GenBank/DDBJ whole genome shotgun (WGS) entry which is preliminary data.</text>
</comment>
<dbReference type="EMBL" id="JAEHFX010000003">
    <property type="protein sequence ID" value="MBK0402956.1"/>
    <property type="molecule type" value="Genomic_DNA"/>
</dbReference>
<evidence type="ECO:0000313" key="2">
    <source>
        <dbReference type="Proteomes" id="UP000644147"/>
    </source>
</evidence>
<dbReference type="Gene3D" id="1.25.40.10">
    <property type="entry name" value="Tetratricopeptide repeat domain"/>
    <property type="match status" value="1"/>
</dbReference>